<dbReference type="Proteomes" id="UP000789405">
    <property type="component" value="Unassembled WGS sequence"/>
</dbReference>
<reference evidence="1" key="1">
    <citation type="submission" date="2021-06" db="EMBL/GenBank/DDBJ databases">
        <authorList>
            <person name="Kallberg Y."/>
            <person name="Tangrot J."/>
            <person name="Rosling A."/>
        </authorList>
    </citation>
    <scope>NUCLEOTIDE SEQUENCE</scope>
    <source>
        <strain evidence="1">MA453B</strain>
    </source>
</reference>
<dbReference type="EMBL" id="CAJVPY010003543">
    <property type="protein sequence ID" value="CAG8594487.1"/>
    <property type="molecule type" value="Genomic_DNA"/>
</dbReference>
<name>A0A9N9CA48_9GLOM</name>
<protein>
    <submittedName>
        <fullName evidence="1">13017_t:CDS:1</fullName>
    </submittedName>
</protein>
<comment type="caution">
    <text evidence="1">The sequence shown here is derived from an EMBL/GenBank/DDBJ whole genome shotgun (WGS) entry which is preliminary data.</text>
</comment>
<keyword evidence="2" id="KW-1185">Reference proteome</keyword>
<organism evidence="1 2">
    <name type="scientific">Dentiscutata erythropus</name>
    <dbReference type="NCBI Taxonomy" id="1348616"/>
    <lineage>
        <taxon>Eukaryota</taxon>
        <taxon>Fungi</taxon>
        <taxon>Fungi incertae sedis</taxon>
        <taxon>Mucoromycota</taxon>
        <taxon>Glomeromycotina</taxon>
        <taxon>Glomeromycetes</taxon>
        <taxon>Diversisporales</taxon>
        <taxon>Gigasporaceae</taxon>
        <taxon>Dentiscutata</taxon>
    </lineage>
</organism>
<evidence type="ECO:0000313" key="2">
    <source>
        <dbReference type="Proteomes" id="UP000789405"/>
    </source>
</evidence>
<dbReference type="AlphaFoldDB" id="A0A9N9CA48"/>
<dbReference type="OrthoDB" id="1882547at2759"/>
<proteinExistence type="predicted"/>
<evidence type="ECO:0000313" key="1">
    <source>
        <dbReference type="EMBL" id="CAG8594487.1"/>
    </source>
</evidence>
<gene>
    <name evidence="1" type="ORF">DERYTH_LOCUS7325</name>
</gene>
<accession>A0A9N9CA48</accession>
<sequence>MNWDYLFDFTFVEKHVRVINQCRKIVLEKPKNIELYYGLHTNFRFGHPILKECVRKIVEELGGRKSFISVHLRVGDERFNSELFGDQLDDSILSLLIKEVEESL</sequence>